<proteinExistence type="predicted"/>
<gene>
    <name evidence="4" type="ORF">ICC18_22025</name>
</gene>
<organism evidence="4 5">
    <name type="scientific">Paenibacillus sedimenti</name>
    <dbReference type="NCBI Taxonomy" id="2770274"/>
    <lineage>
        <taxon>Bacteria</taxon>
        <taxon>Bacillati</taxon>
        <taxon>Bacillota</taxon>
        <taxon>Bacilli</taxon>
        <taxon>Bacillales</taxon>
        <taxon>Paenibacillaceae</taxon>
        <taxon>Paenibacillus</taxon>
    </lineage>
</organism>
<sequence length="910" mass="102374">MIKGSGTARMYEKGNYTNTYKEVPTINPGLAWREGMISGNGENGYITSGSPYTDSFIFQYMWYNYPSRDPRVIPEELTGQLAEARWNVFHLNDQWKITFPDGTTRQRTFFYSYHPGHQLRLSVTDKGSVSGYERWTNYETAETGVRYTDEFGEWIRTSFTSREDNVSITKIEQSSAGAKINMIISIDDISGMYKARDGASELSALQYKKLVDPNAAYIAQVAHYPSYPGSELIDGGYAGLTQVIVVNGSKKRVLLADTNEPMNVGTEQNPAIQVIDADAVYLITQSSRTFDMGKSEDFAGMTQYDIVDNVFKNTNAVSEKYKDSSGNFDYNAALAPHAQKQSAEFNAVCFTLQGDEDDKSADNLSLINAQKASKTKINHAFMEQVYNQGRYALICCSGSSAPRLYGMWTGEWNPGWRGIYTLDANVNLQVSPMNTGRFTLAQLGYITFFLRNAPDFEYNARMSYGMHDALQVSVNSDGDRGMQVEYDNDYPFEYWNAGASWCLLPIFEYWQCYGNRQIPIHDNMRIHNLKPLLSVKDGGLTDKEFGQLIEKGYLDLEKDILLPLLTKQANFWEQLCTPEYYTDKNGNACYEKGKTALNPGEKYMLIPTYSPENNPIGYNSTITANATMDISAARDGLYMVITMEKAIKRDGYEDAVAKWEALLALLPDYKVDKDGALREWAMNEYTENNNHRHLSHLYPAWPAYETQNNMDLMKAANISIENRNKYNTGDATAGHGWMHKALVYARLKNGDGVVSSLLPMMADSGYYTSLMTDHDTNRRSDCYCTDTLFGTVGAVNEALLFSNTGEIEVLPALPTGWKSGSINGLMARTRVEVKELIWDTNVVRVTLKSVVDHNEIKLKAGIPWIKAMVNAQETKALCDEYGKHIRLTLHSGLDVTVDFILSDRCDVHGI</sequence>
<dbReference type="EMBL" id="JACVVD010000008">
    <property type="protein sequence ID" value="MBD0382802.1"/>
    <property type="molecule type" value="Genomic_DNA"/>
</dbReference>
<dbReference type="AlphaFoldDB" id="A0A926KRL3"/>
<keyword evidence="4" id="KW-0378">Hydrolase</keyword>
<evidence type="ECO:0000259" key="1">
    <source>
        <dbReference type="Pfam" id="PF14498"/>
    </source>
</evidence>
<name>A0A926KRL3_9BACL</name>
<evidence type="ECO:0000313" key="5">
    <source>
        <dbReference type="Proteomes" id="UP000650466"/>
    </source>
</evidence>
<dbReference type="PANTHER" id="PTHR31084:SF0">
    <property type="entry name" value="ALPHA-L-FUCOSIDASE 2"/>
    <property type="match status" value="1"/>
</dbReference>
<dbReference type="InterPro" id="IPR008928">
    <property type="entry name" value="6-hairpin_glycosidase_sf"/>
</dbReference>
<feature type="domain" description="Glycosyl hydrolase family 95 N-terminal" evidence="1">
    <location>
        <begin position="27"/>
        <end position="189"/>
    </location>
</feature>
<comment type="caution">
    <text evidence="4">The sequence shown here is derived from an EMBL/GenBank/DDBJ whole genome shotgun (WGS) entry which is preliminary data.</text>
</comment>
<protein>
    <submittedName>
        <fullName evidence="4">Glycoside hydrolase N-terminal domain-containing protein</fullName>
    </submittedName>
</protein>
<feature type="domain" description="Glycosyl hydrolase family 95 catalytic" evidence="3">
    <location>
        <begin position="330"/>
        <end position="516"/>
    </location>
</feature>
<evidence type="ECO:0000259" key="2">
    <source>
        <dbReference type="Pfam" id="PF21307"/>
    </source>
</evidence>
<evidence type="ECO:0000259" key="3">
    <source>
        <dbReference type="Pfam" id="PF22124"/>
    </source>
</evidence>
<dbReference type="PANTHER" id="PTHR31084">
    <property type="entry name" value="ALPHA-L-FUCOSIDASE 2"/>
    <property type="match status" value="1"/>
</dbReference>
<dbReference type="Gene3D" id="1.50.10.10">
    <property type="match status" value="1"/>
</dbReference>
<accession>A0A926KRL3</accession>
<evidence type="ECO:0000313" key="4">
    <source>
        <dbReference type="EMBL" id="MBD0382802.1"/>
    </source>
</evidence>
<dbReference type="GO" id="GO:0004560">
    <property type="term" value="F:alpha-L-fucosidase activity"/>
    <property type="evidence" value="ECO:0007669"/>
    <property type="project" value="TreeGrafter"/>
</dbReference>
<feature type="domain" description="Alpha fucosidase A-like C-terminal" evidence="2">
    <location>
        <begin position="802"/>
        <end position="860"/>
    </location>
</feature>
<dbReference type="RefSeq" id="WP_188176582.1">
    <property type="nucleotide sequence ID" value="NZ_JACVVD010000008.1"/>
</dbReference>
<dbReference type="InterPro" id="IPR049053">
    <property type="entry name" value="AFCA-like_C"/>
</dbReference>
<dbReference type="GO" id="GO:0005975">
    <property type="term" value="P:carbohydrate metabolic process"/>
    <property type="evidence" value="ECO:0007669"/>
    <property type="project" value="InterPro"/>
</dbReference>
<dbReference type="InterPro" id="IPR027414">
    <property type="entry name" value="GH95_N_dom"/>
</dbReference>
<dbReference type="Proteomes" id="UP000650466">
    <property type="component" value="Unassembled WGS sequence"/>
</dbReference>
<dbReference type="Pfam" id="PF22124">
    <property type="entry name" value="Glyco_hydro_95_cat"/>
    <property type="match status" value="2"/>
</dbReference>
<keyword evidence="5" id="KW-1185">Reference proteome</keyword>
<dbReference type="Pfam" id="PF21307">
    <property type="entry name" value="Glyco_hydro_95_C"/>
    <property type="match status" value="1"/>
</dbReference>
<dbReference type="InterPro" id="IPR054363">
    <property type="entry name" value="GH95_cat"/>
</dbReference>
<reference evidence="4" key="1">
    <citation type="submission" date="2020-09" db="EMBL/GenBank/DDBJ databases">
        <title>Draft Genome Sequence of Paenibacillus sp. WST5.</title>
        <authorList>
            <person name="Bao Z."/>
        </authorList>
    </citation>
    <scope>NUCLEOTIDE SEQUENCE</scope>
    <source>
        <strain evidence="4">WST5</strain>
    </source>
</reference>
<feature type="domain" description="Glycosyl hydrolase family 95 catalytic" evidence="3">
    <location>
        <begin position="600"/>
        <end position="799"/>
    </location>
</feature>
<dbReference type="SUPFAM" id="SSF48208">
    <property type="entry name" value="Six-hairpin glycosidases"/>
    <property type="match status" value="1"/>
</dbReference>
<dbReference type="InterPro" id="IPR012341">
    <property type="entry name" value="6hp_glycosidase-like_sf"/>
</dbReference>
<dbReference type="Pfam" id="PF14498">
    <property type="entry name" value="Glyco_hyd_65N_2"/>
    <property type="match status" value="1"/>
</dbReference>